<dbReference type="InterPro" id="IPR002562">
    <property type="entry name" value="3'-5'_exonuclease_dom"/>
</dbReference>
<dbReference type="InterPro" id="IPR012337">
    <property type="entry name" value="RNaseH-like_sf"/>
</dbReference>
<dbReference type="PANTHER" id="PTHR13620">
    <property type="entry name" value="3-5 EXONUCLEASE"/>
    <property type="match status" value="1"/>
</dbReference>
<dbReference type="GO" id="GO:0008408">
    <property type="term" value="F:3'-5' exonuclease activity"/>
    <property type="evidence" value="ECO:0007669"/>
    <property type="project" value="InterPro"/>
</dbReference>
<accession>A0A4R0RNU7</accession>
<evidence type="ECO:0000256" key="8">
    <source>
        <dbReference type="ARBA" id="ARBA00040531"/>
    </source>
</evidence>
<dbReference type="InterPro" id="IPR051132">
    <property type="entry name" value="3-5_Exonuclease_domain"/>
</dbReference>
<comment type="caution">
    <text evidence="12">The sequence shown here is derived from an EMBL/GenBank/DDBJ whole genome shotgun (WGS) entry which is preliminary data.</text>
</comment>
<dbReference type="GO" id="GO:0046872">
    <property type="term" value="F:metal ion binding"/>
    <property type="evidence" value="ECO:0007669"/>
    <property type="project" value="UniProtKB-KW"/>
</dbReference>
<dbReference type="GO" id="GO:0003676">
    <property type="term" value="F:nucleic acid binding"/>
    <property type="evidence" value="ECO:0007669"/>
    <property type="project" value="InterPro"/>
</dbReference>
<feature type="region of interest" description="Disordered" evidence="10">
    <location>
        <begin position="238"/>
        <end position="326"/>
    </location>
</feature>
<reference evidence="12 13" key="1">
    <citation type="submission" date="2018-11" db="EMBL/GenBank/DDBJ databases">
        <title>Genome assembly of Steccherinum ochraceum LE-BIN_3174, the white-rot fungus of the Steccherinaceae family (The Residual Polyporoid clade, Polyporales, Basidiomycota).</title>
        <authorList>
            <person name="Fedorova T.V."/>
            <person name="Glazunova O.A."/>
            <person name="Landesman E.O."/>
            <person name="Moiseenko K.V."/>
            <person name="Psurtseva N.V."/>
            <person name="Savinova O.S."/>
            <person name="Shakhova N.V."/>
            <person name="Tyazhelova T.V."/>
            <person name="Vasina D.V."/>
        </authorList>
    </citation>
    <scope>NUCLEOTIDE SEQUENCE [LARGE SCALE GENOMIC DNA]</scope>
    <source>
        <strain evidence="12 13">LE-BIN_3174</strain>
    </source>
</reference>
<evidence type="ECO:0000256" key="2">
    <source>
        <dbReference type="ARBA" id="ARBA00022722"/>
    </source>
</evidence>
<gene>
    <name evidence="12" type="ORF">EIP91_009699</name>
</gene>
<evidence type="ECO:0000256" key="5">
    <source>
        <dbReference type="ARBA" id="ARBA00022839"/>
    </source>
</evidence>
<comment type="subcellular location">
    <subcellularLocation>
        <location evidence="1">Nucleus</location>
    </subcellularLocation>
</comment>
<evidence type="ECO:0000313" key="12">
    <source>
        <dbReference type="EMBL" id="TCD68832.1"/>
    </source>
</evidence>
<keyword evidence="5" id="KW-0269">Exonuclease</keyword>
<evidence type="ECO:0000256" key="9">
    <source>
        <dbReference type="ARBA" id="ARBA00042761"/>
    </source>
</evidence>
<keyword evidence="6" id="KW-0460">Magnesium</keyword>
<evidence type="ECO:0000259" key="11">
    <source>
        <dbReference type="SMART" id="SM00474"/>
    </source>
</evidence>
<keyword evidence="2" id="KW-0540">Nuclease</keyword>
<evidence type="ECO:0000256" key="10">
    <source>
        <dbReference type="SAM" id="MobiDB-lite"/>
    </source>
</evidence>
<feature type="domain" description="3'-5' exonuclease" evidence="11">
    <location>
        <begin position="23"/>
        <end position="202"/>
    </location>
</feature>
<evidence type="ECO:0000256" key="6">
    <source>
        <dbReference type="ARBA" id="ARBA00022842"/>
    </source>
</evidence>
<dbReference type="CDD" id="cd06141">
    <property type="entry name" value="WRN_exo"/>
    <property type="match status" value="1"/>
</dbReference>
<evidence type="ECO:0000256" key="7">
    <source>
        <dbReference type="ARBA" id="ARBA00023242"/>
    </source>
</evidence>
<dbReference type="EMBL" id="RWJN01000056">
    <property type="protein sequence ID" value="TCD68832.1"/>
    <property type="molecule type" value="Genomic_DNA"/>
</dbReference>
<organism evidence="12 13">
    <name type="scientific">Steccherinum ochraceum</name>
    <dbReference type="NCBI Taxonomy" id="92696"/>
    <lineage>
        <taxon>Eukaryota</taxon>
        <taxon>Fungi</taxon>
        <taxon>Dikarya</taxon>
        <taxon>Basidiomycota</taxon>
        <taxon>Agaricomycotina</taxon>
        <taxon>Agaricomycetes</taxon>
        <taxon>Polyporales</taxon>
        <taxon>Steccherinaceae</taxon>
        <taxon>Steccherinum</taxon>
    </lineage>
</organism>
<dbReference type="AlphaFoldDB" id="A0A4R0RNU7"/>
<evidence type="ECO:0000313" key="13">
    <source>
        <dbReference type="Proteomes" id="UP000292702"/>
    </source>
</evidence>
<dbReference type="Gene3D" id="3.30.420.10">
    <property type="entry name" value="Ribonuclease H-like superfamily/Ribonuclease H"/>
    <property type="match status" value="1"/>
</dbReference>
<dbReference type="InterPro" id="IPR036397">
    <property type="entry name" value="RNaseH_sf"/>
</dbReference>
<sequence>MSPPTQSTLPLYSWRSRNPDARIVYLRDEDAVNQELSQPLSGAWGFDLEWKPTWVKGQPENPVAIVQLANADTIYLFQVSAMRGGFPIMLRDFLQNPKIIKAGVSVMNDCKKLWKDFGVSVANCVDLPLLARTVDNAQWKGKYSQPIGLSRLCETYFGETLAKGRVQRSNWEANLTPNQQEYAANDCHSGYSLYVHLSSMISKLTLLPLPSFYSFDLTYGQAFQPASSHLQSHQLTAWRPHNPFYDPGPAPEKPARSETHSRRSASPPYTGTVAQPPLTNSDSASWRRPLGGGVQFSSGPREPPRVSKHWQPATSVPVRISSSISA</sequence>
<feature type="compositionally biased region" description="Polar residues" evidence="10">
    <location>
        <begin position="267"/>
        <end position="284"/>
    </location>
</feature>
<protein>
    <recommendedName>
        <fullName evidence="8">3'-5' exonuclease</fullName>
    </recommendedName>
    <alternativeName>
        <fullName evidence="9">Werner Syndrome-like exonuclease</fullName>
    </alternativeName>
</protein>
<dbReference type="STRING" id="92696.A0A4R0RNU7"/>
<evidence type="ECO:0000256" key="4">
    <source>
        <dbReference type="ARBA" id="ARBA00022801"/>
    </source>
</evidence>
<dbReference type="GO" id="GO:0006139">
    <property type="term" value="P:nucleobase-containing compound metabolic process"/>
    <property type="evidence" value="ECO:0007669"/>
    <property type="project" value="InterPro"/>
</dbReference>
<evidence type="ECO:0000256" key="1">
    <source>
        <dbReference type="ARBA" id="ARBA00004123"/>
    </source>
</evidence>
<keyword evidence="3" id="KW-0479">Metal-binding</keyword>
<keyword evidence="13" id="KW-1185">Reference proteome</keyword>
<evidence type="ECO:0000256" key="3">
    <source>
        <dbReference type="ARBA" id="ARBA00022723"/>
    </source>
</evidence>
<dbReference type="GO" id="GO:0005634">
    <property type="term" value="C:nucleus"/>
    <property type="evidence" value="ECO:0007669"/>
    <property type="project" value="UniProtKB-SubCell"/>
</dbReference>
<dbReference type="SUPFAM" id="SSF53098">
    <property type="entry name" value="Ribonuclease H-like"/>
    <property type="match status" value="1"/>
</dbReference>
<dbReference type="Proteomes" id="UP000292702">
    <property type="component" value="Unassembled WGS sequence"/>
</dbReference>
<name>A0A4R0RNU7_9APHY</name>
<proteinExistence type="predicted"/>
<keyword evidence="4" id="KW-0378">Hydrolase</keyword>
<dbReference type="OrthoDB" id="1920326at2759"/>
<dbReference type="SMART" id="SM00474">
    <property type="entry name" value="35EXOc"/>
    <property type="match status" value="1"/>
</dbReference>
<dbReference type="Pfam" id="PF01612">
    <property type="entry name" value="DNA_pol_A_exo1"/>
    <property type="match status" value="1"/>
</dbReference>
<dbReference type="PANTHER" id="PTHR13620:SF109">
    <property type="entry name" value="3'-5' EXONUCLEASE"/>
    <property type="match status" value="1"/>
</dbReference>
<keyword evidence="7" id="KW-0539">Nucleus</keyword>